<name>A0ACC1NZ29_9HYPO</name>
<sequence>MDHIPDTGPNGIRVPYLAGESREGRLLDFTDRQRYLGLQLSSNPTERLGLLQRWLFFDLFTCVLSLINVELVENDFITADGLGSRVTTVKLPHYLIKLLQFERTQPSGQIERCKNIISYLHVLTEVVESNWRYGDDSQDAADKSFVRDIGGPVLLQITMASLALGEACIAIYKDEYDPEAGAVKNMVGARFLINKMVADGWCPRLVSRLMRMGSREFLYIGQTYGSVNPGNADHSDCTALSCVHELVDESTYQPQHRGSEVCSCPILEVDRTMVESIVKDGGIPVCRLLPITKEDGTTELIIQVEPAGINRPYICISHVWAHGLGNPLLNGLPRCSIIHIQRAVDGSWHQLSTKGIQHPRDSHGCVHGFWMDTLCVPVHPSAKELRKKAISQMRDIYASSVCSLVLDQTMQLRNTFTTLSEGFVAVALSPWAGRLWTLQEALLAKRVIIVIHNGSAFDLDDLVRQLLATLTGEGGFPINTRFYSTFARTIIGFWRGLRPYIPLSDLDPVPVEFRHGKPLPASETRIDSDTAIGVLNHLPYRSTSRAADETVCISTLLGLDTMKLLDTHGSDENDTNEKRMILLLMTLGALPASLAFSPGPKLSTPGFRWAPRSFLQITAGESSVVSVKFGLGTVVPNKGLVTSMDAIVISQARSTNELANASEFLLFEQGVISKGPIIVANPPAEDYHHRDLHVPQRAGENPGGVLVLLFAGHINPRVATVGILGLVTNPYGIEDLEKTATTGCLVPGANVIIGKKDLQDSGAAILVDEPTYADYKKKAKWSQDITDQHITVECLKVMVVVRVSGSEDQIQKQIENAKIAVPGTLRIGGEWVLT</sequence>
<evidence type="ECO:0000313" key="2">
    <source>
        <dbReference type="Proteomes" id="UP001143910"/>
    </source>
</evidence>
<dbReference type="Proteomes" id="UP001143910">
    <property type="component" value="Unassembled WGS sequence"/>
</dbReference>
<gene>
    <name evidence="1" type="ORF">NQ176_g485</name>
</gene>
<evidence type="ECO:0000313" key="1">
    <source>
        <dbReference type="EMBL" id="KAJ2983741.1"/>
    </source>
</evidence>
<reference evidence="1" key="1">
    <citation type="submission" date="2022-08" db="EMBL/GenBank/DDBJ databases">
        <title>Genome Sequence of Lecanicillium fungicola.</title>
        <authorList>
            <person name="Buettner E."/>
        </authorList>
    </citation>
    <scope>NUCLEOTIDE SEQUENCE</scope>
    <source>
        <strain evidence="1">Babe33</strain>
    </source>
</reference>
<organism evidence="1 2">
    <name type="scientific">Zarea fungicola</name>
    <dbReference type="NCBI Taxonomy" id="93591"/>
    <lineage>
        <taxon>Eukaryota</taxon>
        <taxon>Fungi</taxon>
        <taxon>Dikarya</taxon>
        <taxon>Ascomycota</taxon>
        <taxon>Pezizomycotina</taxon>
        <taxon>Sordariomycetes</taxon>
        <taxon>Hypocreomycetidae</taxon>
        <taxon>Hypocreales</taxon>
        <taxon>Cordycipitaceae</taxon>
        <taxon>Zarea</taxon>
    </lineage>
</organism>
<comment type="caution">
    <text evidence="1">The sequence shown here is derived from an EMBL/GenBank/DDBJ whole genome shotgun (WGS) entry which is preliminary data.</text>
</comment>
<protein>
    <submittedName>
        <fullName evidence="1">Uncharacterized protein</fullName>
    </submittedName>
</protein>
<accession>A0ACC1NZ29</accession>
<proteinExistence type="predicted"/>
<keyword evidence="2" id="KW-1185">Reference proteome</keyword>
<dbReference type="EMBL" id="JANJQO010000018">
    <property type="protein sequence ID" value="KAJ2983741.1"/>
    <property type="molecule type" value="Genomic_DNA"/>
</dbReference>